<gene>
    <name evidence="1" type="ORF">PflSS101_1486</name>
</gene>
<dbReference type="RefSeq" id="WP_003189516.1">
    <property type="nucleotide sequence ID" value="NZ_CM001513.1"/>
</dbReference>
<reference evidence="1 2" key="1">
    <citation type="journal article" date="2012" name="PLoS Genet.">
        <title>Comparative Genomics of Plant-Associated Pseudomonas spp.: Insights into Diversity and Inheritance of Traits Involved in Multitrophic Interactions.</title>
        <authorList>
            <person name="Loper J.E."/>
            <person name="Hassan K.A."/>
            <person name="Mavrodi D.V."/>
            <person name="Davis E.W.II."/>
            <person name="Lim C.K."/>
            <person name="Shaffer B.T."/>
            <person name="Elbourne L.D."/>
            <person name="Stockwell V.O."/>
            <person name="Hartney S.L."/>
            <person name="Breakwell K."/>
            <person name="Henkels M.D."/>
            <person name="Tetu S.G."/>
            <person name="Rangel L.I."/>
            <person name="Kidarsa T.A."/>
            <person name="Wilson N.L."/>
            <person name="van de Mortel J.E."/>
            <person name="Song C."/>
            <person name="Blumhagen R."/>
            <person name="Radune D."/>
            <person name="Hostetler J.B."/>
            <person name="Brinkac L.M."/>
            <person name="Durkin A.S."/>
            <person name="Kluepfel D.A."/>
            <person name="Wechter W.P."/>
            <person name="Anderson A.J."/>
            <person name="Kim Y.C."/>
            <person name="Pierson L.S.III."/>
            <person name="Pierson E.A."/>
            <person name="Lindow S.E."/>
            <person name="Kobayashi D.Y."/>
            <person name="Raaijmakers J.M."/>
            <person name="Weller D.M."/>
            <person name="Thomashow L.S."/>
            <person name="Allen A.E."/>
            <person name="Paulsen I.T."/>
        </authorList>
    </citation>
    <scope>NUCLEOTIDE SEQUENCE [LARGE SCALE GENOMIC DNA]</scope>
    <source>
        <strain evidence="1 2">SS101</strain>
    </source>
</reference>
<organism evidence="1 2">
    <name type="scientific">Pseudomonas lactis</name>
    <dbReference type="NCBI Taxonomy" id="1615674"/>
    <lineage>
        <taxon>Bacteria</taxon>
        <taxon>Pseudomonadati</taxon>
        <taxon>Pseudomonadota</taxon>
        <taxon>Gammaproteobacteria</taxon>
        <taxon>Pseudomonadales</taxon>
        <taxon>Pseudomonadaceae</taxon>
        <taxon>Pseudomonas</taxon>
    </lineage>
</organism>
<dbReference type="HOGENOM" id="CLU_140918_1_0_6"/>
<name>I4K516_9PSED</name>
<proteinExistence type="predicted"/>
<dbReference type="EMBL" id="AHPN01000001">
    <property type="protein sequence ID" value="EIK59806.1"/>
    <property type="molecule type" value="Genomic_DNA"/>
</dbReference>
<dbReference type="AlphaFoldDB" id="I4K516"/>
<evidence type="ECO:0000313" key="1">
    <source>
        <dbReference type="EMBL" id="EIK59806.1"/>
    </source>
</evidence>
<accession>I4K516</accession>
<sequence length="134" mass="14321">MSIETVSFNKVRKKNMTLPIITGLNKSEISKLLLSKSSFEIIGLRGSFTATINFVEKEIESHGLKCRVKVDIKGAIAQGGVLGTVIGVASLPAGVALAAAATVASAGHALATYNPDYEIIKDYVNKKLKVIYKR</sequence>
<evidence type="ECO:0000313" key="2">
    <source>
        <dbReference type="Proteomes" id="UP000003213"/>
    </source>
</evidence>
<comment type="caution">
    <text evidence="1">The sequence shown here is derived from an EMBL/GenBank/DDBJ whole genome shotgun (WGS) entry which is preliminary data.</text>
</comment>
<dbReference type="Proteomes" id="UP000003213">
    <property type="component" value="Chromosome"/>
</dbReference>
<protein>
    <submittedName>
        <fullName evidence="1">Uncharacterized protein</fullName>
    </submittedName>
</protein>